<keyword evidence="4" id="KW-0904">Protein phosphatase</keyword>
<evidence type="ECO:0000313" key="9">
    <source>
        <dbReference type="EMBL" id="KAJ3642757.1"/>
    </source>
</evidence>
<dbReference type="PANTHER" id="PTHR19134:SF562">
    <property type="entry name" value="PROTEIN-TYROSINE-PHOSPHATASE"/>
    <property type="match status" value="1"/>
</dbReference>
<evidence type="ECO:0000256" key="3">
    <source>
        <dbReference type="ARBA" id="ARBA00022801"/>
    </source>
</evidence>
<keyword evidence="5" id="KW-0812">Transmembrane</keyword>
<dbReference type="GO" id="GO:0008045">
    <property type="term" value="P:motor neuron axon guidance"/>
    <property type="evidence" value="ECO:0007669"/>
    <property type="project" value="TreeGrafter"/>
</dbReference>
<evidence type="ECO:0000256" key="4">
    <source>
        <dbReference type="ARBA" id="ARBA00022912"/>
    </source>
</evidence>
<keyword evidence="5" id="KW-0472">Membrane</keyword>
<evidence type="ECO:0000256" key="6">
    <source>
        <dbReference type="SAM" id="SignalP"/>
    </source>
</evidence>
<dbReference type="EC" id="3.1.3.48" evidence="2"/>
<evidence type="ECO:0000259" key="8">
    <source>
        <dbReference type="PROSITE" id="PS50056"/>
    </source>
</evidence>
<dbReference type="CDD" id="cd00047">
    <property type="entry name" value="PTPc"/>
    <property type="match status" value="1"/>
</dbReference>
<feature type="domain" description="Tyrosine specific protein phosphatases" evidence="8">
    <location>
        <begin position="631"/>
        <end position="701"/>
    </location>
</feature>
<protein>
    <recommendedName>
        <fullName evidence="2">protein-tyrosine-phosphatase</fullName>
        <ecNumber evidence="2">3.1.3.48</ecNumber>
    </recommendedName>
</protein>
<dbReference type="SUPFAM" id="SSF52799">
    <property type="entry name" value="(Phosphotyrosine protein) phosphatases II"/>
    <property type="match status" value="1"/>
</dbReference>
<dbReference type="PANTHER" id="PTHR19134">
    <property type="entry name" value="RECEPTOR-TYPE TYROSINE-PROTEIN PHOSPHATASE"/>
    <property type="match status" value="1"/>
</dbReference>
<sequence>MRLKIFCTFFYVATSLCSGQNRSYCLTEGDAGLIVSDKEMGKDGNIGSIPQYLENVTSINLNIRQWQRSSSINSVVIQEPILDERWETFLQTNDDTKFQEILNNSNIKSAFFSVRIYTDLTELSPQFNKAQWYHLKFNENVLYLCETGPNIRCNDTLDTKNLSSYDFYLNSTINQSKWILHEYYYFYSNKTHATVDVYTGPSTNCADVEYGLIKLHVAMCSDCKMSLELQSNDDPNKTETFNIDGTGHWNTSTHYILNFTTCFKLLATTIFEGSDENEPFWAIGDKLYFSKNENCANTTRYITIYSSDPSNLICEDSRNNQYNITQELPTTQCYEPPPTTTTPLTETISVNSTTSSKEKVSEEIETSSFNLLYLLIIIPAVILVGLTILFCPIRKNKLKCNRELSSKDDENIELMENGAQRWTFKPSEKHWPPVKITDFGDYISDVFDPNRKYRYCYIQNQFSDLPSGFIKSATEGRKQKNADKNGRSEIYPYDRNRVKLDKSFAGKYFKGDYINASYIQGSTNYKEYIIAQNPRANTVDNFWIMIWQERIRYCVMVTYEQEEYFRYWPSVNEKRVTYADLNITIDELLDHTIFQKYTLTVQRKNQTREIYIVHYNSWQENDMDLARTKLLPFISFLQSVPHYTAPVLFHCRNGAGLSGTVVLCDIVLRSIPMTGMIDMYHTARVLMKSRVNAISHLNPLSPGRAGRYGRKLAIGSRLLGQADSDTSS</sequence>
<dbReference type="InterPro" id="IPR003595">
    <property type="entry name" value="Tyr_Pase_cat"/>
</dbReference>
<dbReference type="InterPro" id="IPR050348">
    <property type="entry name" value="Protein-Tyr_Phosphatase"/>
</dbReference>
<dbReference type="Proteomes" id="UP001168821">
    <property type="component" value="Unassembled WGS sequence"/>
</dbReference>
<name>A0AA38M556_9CUCU</name>
<comment type="caution">
    <text evidence="9">The sequence shown here is derived from an EMBL/GenBank/DDBJ whole genome shotgun (WGS) entry which is preliminary data.</text>
</comment>
<evidence type="ECO:0000256" key="1">
    <source>
        <dbReference type="ARBA" id="ARBA00009580"/>
    </source>
</evidence>
<dbReference type="EMBL" id="JALNTZ010000008">
    <property type="protein sequence ID" value="KAJ3642757.1"/>
    <property type="molecule type" value="Genomic_DNA"/>
</dbReference>
<feature type="chain" id="PRO_5041380084" description="protein-tyrosine-phosphatase" evidence="6">
    <location>
        <begin position="20"/>
        <end position="728"/>
    </location>
</feature>
<proteinExistence type="inferred from homology"/>
<evidence type="ECO:0000256" key="2">
    <source>
        <dbReference type="ARBA" id="ARBA00013064"/>
    </source>
</evidence>
<dbReference type="PROSITE" id="PS50055">
    <property type="entry name" value="TYR_PHOSPHATASE_PTP"/>
    <property type="match status" value="1"/>
</dbReference>
<keyword evidence="10" id="KW-1185">Reference proteome</keyword>
<evidence type="ECO:0000313" key="10">
    <source>
        <dbReference type="Proteomes" id="UP001168821"/>
    </source>
</evidence>
<feature type="signal peptide" evidence="6">
    <location>
        <begin position="1"/>
        <end position="19"/>
    </location>
</feature>
<accession>A0AA38M556</accession>
<dbReference type="SMART" id="SM00194">
    <property type="entry name" value="PTPc"/>
    <property type="match status" value="1"/>
</dbReference>
<dbReference type="PRINTS" id="PR00700">
    <property type="entry name" value="PRTYPHPHTASE"/>
</dbReference>
<dbReference type="InterPro" id="IPR000387">
    <property type="entry name" value="Tyr_Pase_dom"/>
</dbReference>
<feature type="domain" description="Tyrosine-protein phosphatase" evidence="7">
    <location>
        <begin position="458"/>
        <end position="695"/>
    </location>
</feature>
<dbReference type="Gene3D" id="3.90.190.10">
    <property type="entry name" value="Protein tyrosine phosphatase superfamily"/>
    <property type="match status" value="1"/>
</dbReference>
<feature type="transmembrane region" description="Helical" evidence="5">
    <location>
        <begin position="371"/>
        <end position="393"/>
    </location>
</feature>
<gene>
    <name evidence="9" type="ORF">Zmor_025513</name>
</gene>
<organism evidence="9 10">
    <name type="scientific">Zophobas morio</name>
    <dbReference type="NCBI Taxonomy" id="2755281"/>
    <lineage>
        <taxon>Eukaryota</taxon>
        <taxon>Metazoa</taxon>
        <taxon>Ecdysozoa</taxon>
        <taxon>Arthropoda</taxon>
        <taxon>Hexapoda</taxon>
        <taxon>Insecta</taxon>
        <taxon>Pterygota</taxon>
        <taxon>Neoptera</taxon>
        <taxon>Endopterygota</taxon>
        <taxon>Coleoptera</taxon>
        <taxon>Polyphaga</taxon>
        <taxon>Cucujiformia</taxon>
        <taxon>Tenebrionidae</taxon>
        <taxon>Zophobas</taxon>
    </lineage>
</organism>
<keyword evidence="5" id="KW-1133">Transmembrane helix</keyword>
<evidence type="ECO:0000259" key="7">
    <source>
        <dbReference type="PROSITE" id="PS50055"/>
    </source>
</evidence>
<dbReference type="AlphaFoldDB" id="A0AA38M556"/>
<dbReference type="Pfam" id="PF00102">
    <property type="entry name" value="Y_phosphatase"/>
    <property type="match status" value="1"/>
</dbReference>
<dbReference type="PROSITE" id="PS50056">
    <property type="entry name" value="TYR_PHOSPHATASE_2"/>
    <property type="match status" value="1"/>
</dbReference>
<reference evidence="9" key="1">
    <citation type="journal article" date="2023" name="G3 (Bethesda)">
        <title>Whole genome assemblies of Zophobas morio and Tenebrio molitor.</title>
        <authorList>
            <person name="Kaur S."/>
            <person name="Stinson S.A."/>
            <person name="diCenzo G.C."/>
        </authorList>
    </citation>
    <scope>NUCLEOTIDE SEQUENCE</scope>
    <source>
        <strain evidence="9">QUZm001</strain>
    </source>
</reference>
<dbReference type="SMART" id="SM00404">
    <property type="entry name" value="PTPc_motif"/>
    <property type="match status" value="1"/>
</dbReference>
<comment type="similarity">
    <text evidence="1">Belongs to the protein-tyrosine phosphatase family.</text>
</comment>
<keyword evidence="6" id="KW-0732">Signal</keyword>
<dbReference type="InterPro" id="IPR000242">
    <property type="entry name" value="PTP_cat"/>
</dbReference>
<dbReference type="InterPro" id="IPR029021">
    <property type="entry name" value="Prot-tyrosine_phosphatase-like"/>
</dbReference>
<evidence type="ECO:0000256" key="5">
    <source>
        <dbReference type="SAM" id="Phobius"/>
    </source>
</evidence>
<dbReference type="GO" id="GO:0004725">
    <property type="term" value="F:protein tyrosine phosphatase activity"/>
    <property type="evidence" value="ECO:0007669"/>
    <property type="project" value="UniProtKB-EC"/>
</dbReference>
<keyword evidence="3" id="KW-0378">Hydrolase</keyword>